<dbReference type="PROSITE" id="PS00395">
    <property type="entry name" value="ALANINE_RACEMASE"/>
    <property type="match status" value="1"/>
</dbReference>
<dbReference type="InterPro" id="IPR029066">
    <property type="entry name" value="PLP-binding_barrel"/>
</dbReference>
<feature type="active site" description="Proton acceptor; specific for L-alanine" evidence="4">
    <location>
        <position position="266"/>
    </location>
</feature>
<dbReference type="NCBIfam" id="TIGR00492">
    <property type="entry name" value="alr"/>
    <property type="match status" value="1"/>
</dbReference>
<keyword evidence="3 4" id="KW-0413">Isomerase</keyword>
<evidence type="ECO:0000256" key="5">
    <source>
        <dbReference type="PIRSR" id="PIRSR600821-50"/>
    </source>
</evidence>
<dbReference type="HAMAP" id="MF_01201">
    <property type="entry name" value="Ala_racemase"/>
    <property type="match status" value="1"/>
</dbReference>
<accession>A0A2A7ME63</accession>
<dbReference type="GO" id="GO:0030170">
    <property type="term" value="F:pyridoxal phosphate binding"/>
    <property type="evidence" value="ECO:0007669"/>
    <property type="project" value="UniProtKB-UniRule"/>
</dbReference>
<dbReference type="STRING" id="137838.GCA_001458595_01338"/>
<dbReference type="EMBL" id="PDCJ01000002">
    <property type="protein sequence ID" value="PEG30044.1"/>
    <property type="molecule type" value="Genomic_DNA"/>
</dbReference>
<evidence type="ECO:0000256" key="3">
    <source>
        <dbReference type="ARBA" id="ARBA00023235"/>
    </source>
</evidence>
<dbReference type="Pfam" id="PF01168">
    <property type="entry name" value="Ala_racemase_N"/>
    <property type="match status" value="1"/>
</dbReference>
<dbReference type="GO" id="GO:0030632">
    <property type="term" value="P:D-alanine biosynthetic process"/>
    <property type="evidence" value="ECO:0007669"/>
    <property type="project" value="UniProtKB-UniRule"/>
</dbReference>
<comment type="catalytic activity">
    <reaction evidence="4">
        <text>L-alanine = D-alanine</text>
        <dbReference type="Rhea" id="RHEA:20249"/>
        <dbReference type="ChEBI" id="CHEBI:57416"/>
        <dbReference type="ChEBI" id="CHEBI:57972"/>
        <dbReference type="EC" id="5.1.1.1"/>
    </reaction>
</comment>
<comment type="caution">
    <text evidence="8">The sequence shown here is derived from an EMBL/GenBank/DDBJ whole genome shotgun (WGS) entry which is preliminary data.</text>
</comment>
<dbReference type="CDD" id="cd00430">
    <property type="entry name" value="PLPDE_III_AR"/>
    <property type="match status" value="1"/>
</dbReference>
<dbReference type="InterPro" id="IPR001608">
    <property type="entry name" value="Ala_racemase_N"/>
</dbReference>
<dbReference type="UniPathway" id="UPA00042">
    <property type="reaction ID" value="UER00497"/>
</dbReference>
<feature type="active site" description="Proton acceptor; specific for D-alanine" evidence="4">
    <location>
        <position position="38"/>
    </location>
</feature>
<evidence type="ECO:0000256" key="4">
    <source>
        <dbReference type="HAMAP-Rule" id="MF_01201"/>
    </source>
</evidence>
<evidence type="ECO:0000256" key="1">
    <source>
        <dbReference type="ARBA" id="ARBA00001933"/>
    </source>
</evidence>
<dbReference type="Pfam" id="PF00842">
    <property type="entry name" value="Ala_racemase_C"/>
    <property type="match status" value="1"/>
</dbReference>
<evidence type="ECO:0000256" key="6">
    <source>
        <dbReference type="PIRSR" id="PIRSR600821-52"/>
    </source>
</evidence>
<protein>
    <recommendedName>
        <fullName evidence="4">Alanine racemase</fullName>
        <ecNumber evidence="4">5.1.1.1</ecNumber>
    </recommendedName>
</protein>
<dbReference type="PRINTS" id="PR00992">
    <property type="entry name" value="ALARACEMASE"/>
</dbReference>
<evidence type="ECO:0000313" key="9">
    <source>
        <dbReference type="Proteomes" id="UP000220840"/>
    </source>
</evidence>
<dbReference type="SMART" id="SM01005">
    <property type="entry name" value="Ala_racemase_C"/>
    <property type="match status" value="1"/>
</dbReference>
<dbReference type="GO" id="GO:0009252">
    <property type="term" value="P:peptidoglycan biosynthetic process"/>
    <property type="evidence" value="ECO:0007669"/>
    <property type="project" value="TreeGrafter"/>
</dbReference>
<comment type="cofactor">
    <cofactor evidence="1 4 5">
        <name>pyridoxal 5'-phosphate</name>
        <dbReference type="ChEBI" id="CHEBI:597326"/>
    </cofactor>
</comment>
<reference evidence="8 9" key="1">
    <citation type="submission" date="2017-10" db="EMBL/GenBank/DDBJ databases">
        <title>Effective Description of Clostridium neonatale sp. nov. linked to necrotizing enterocolitis in neonates and a clarification of species assignable to the genus Clostridium (Prazmowski 1880) emend. Lawson and Rainey 2016.</title>
        <authorList>
            <person name="Bernard K."/>
            <person name="Burdz T."/>
            <person name="Wiebe D."/>
            <person name="Balcewich B."/>
            <person name="Alfa M."/>
            <person name="Bernier A.-M."/>
        </authorList>
    </citation>
    <scope>NUCLEOTIDE SEQUENCE [LARGE SCALE GENOMIC DNA]</scope>
    <source>
        <strain evidence="8 9">LCDC99A005</strain>
    </source>
</reference>
<dbReference type="InterPro" id="IPR011079">
    <property type="entry name" value="Ala_racemase_C"/>
</dbReference>
<evidence type="ECO:0000256" key="2">
    <source>
        <dbReference type="ARBA" id="ARBA00022898"/>
    </source>
</evidence>
<dbReference type="SUPFAM" id="SSF50621">
    <property type="entry name" value="Alanine racemase C-terminal domain-like"/>
    <property type="match status" value="1"/>
</dbReference>
<gene>
    <name evidence="8" type="primary">alr</name>
    <name evidence="8" type="ORF">CQ394_15510</name>
</gene>
<feature type="domain" description="Alanine racemase C-terminal" evidence="7">
    <location>
        <begin position="245"/>
        <end position="373"/>
    </location>
</feature>
<dbReference type="GO" id="GO:0008784">
    <property type="term" value="F:alanine racemase activity"/>
    <property type="evidence" value="ECO:0007669"/>
    <property type="project" value="UniProtKB-UniRule"/>
</dbReference>
<dbReference type="OrthoDB" id="9813814at2"/>
<dbReference type="FunFam" id="3.20.20.10:FF:000002">
    <property type="entry name" value="Alanine racemase"/>
    <property type="match status" value="1"/>
</dbReference>
<keyword evidence="9" id="KW-1185">Reference proteome</keyword>
<dbReference type="SUPFAM" id="SSF51419">
    <property type="entry name" value="PLP-binding barrel"/>
    <property type="match status" value="1"/>
</dbReference>
<name>A0A2A7ME63_9CLOT</name>
<comment type="similarity">
    <text evidence="4">Belongs to the alanine racemase family.</text>
</comment>
<evidence type="ECO:0000313" key="8">
    <source>
        <dbReference type="EMBL" id="PEG30044.1"/>
    </source>
</evidence>
<feature type="binding site" evidence="4 6">
    <location>
        <position position="314"/>
    </location>
    <ligand>
        <name>substrate</name>
    </ligand>
</feature>
<dbReference type="InterPro" id="IPR009006">
    <property type="entry name" value="Ala_racemase/Decarboxylase_C"/>
</dbReference>
<dbReference type="PANTHER" id="PTHR30511:SF0">
    <property type="entry name" value="ALANINE RACEMASE, CATABOLIC-RELATED"/>
    <property type="match status" value="1"/>
</dbReference>
<dbReference type="Gene3D" id="2.40.37.10">
    <property type="entry name" value="Lyase, Ornithine Decarboxylase, Chain A, domain 1"/>
    <property type="match status" value="1"/>
</dbReference>
<comment type="pathway">
    <text evidence="4">Amino-acid biosynthesis; D-alanine biosynthesis; D-alanine from L-alanine: step 1/1.</text>
</comment>
<feature type="modified residue" description="N6-(pyridoxal phosphate)lysine" evidence="4 5">
    <location>
        <position position="38"/>
    </location>
</feature>
<comment type="function">
    <text evidence="4">Catalyzes the interconversion of L-alanine and D-alanine. May also act on other amino acids.</text>
</comment>
<organism evidence="8 9">
    <name type="scientific">Clostridium neonatale</name>
    <dbReference type="NCBI Taxonomy" id="137838"/>
    <lineage>
        <taxon>Bacteria</taxon>
        <taxon>Bacillati</taxon>
        <taxon>Bacillota</taxon>
        <taxon>Clostridia</taxon>
        <taxon>Eubacteriales</taxon>
        <taxon>Clostridiaceae</taxon>
        <taxon>Clostridium</taxon>
    </lineage>
</organism>
<dbReference type="EC" id="5.1.1.1" evidence="4"/>
<feature type="binding site" evidence="4 6">
    <location>
        <position position="135"/>
    </location>
    <ligand>
        <name>substrate</name>
    </ligand>
</feature>
<proteinExistence type="inferred from homology"/>
<dbReference type="Proteomes" id="UP000220840">
    <property type="component" value="Unassembled WGS sequence"/>
</dbReference>
<dbReference type="GO" id="GO:0005829">
    <property type="term" value="C:cytosol"/>
    <property type="evidence" value="ECO:0007669"/>
    <property type="project" value="TreeGrafter"/>
</dbReference>
<keyword evidence="2 4" id="KW-0663">Pyridoxal phosphate</keyword>
<dbReference type="Gene3D" id="3.20.20.10">
    <property type="entry name" value="Alanine racemase"/>
    <property type="match status" value="1"/>
</dbReference>
<dbReference type="AlphaFoldDB" id="A0A2A7ME63"/>
<dbReference type="InterPro" id="IPR020622">
    <property type="entry name" value="Ala_racemase_pyridoxalP-BS"/>
</dbReference>
<dbReference type="PANTHER" id="PTHR30511">
    <property type="entry name" value="ALANINE RACEMASE"/>
    <property type="match status" value="1"/>
</dbReference>
<dbReference type="InterPro" id="IPR000821">
    <property type="entry name" value="Ala_racemase"/>
</dbReference>
<evidence type="ECO:0000259" key="7">
    <source>
        <dbReference type="SMART" id="SM01005"/>
    </source>
</evidence>
<sequence length="374" mass="42561">MEGYLRTYVKVDLNAIEHNINEVRKLIDNNVKVMAVIKADGYGHGAAVIGNFLKEKVDYFGVATIEEAIELRKNNIDIPILILGYTSYKQYEDLIKYDITQTVYNLEMVEKLEEYAARFNHIAKIHLALETGMNRIGFEPNERSIENIKKIMKMDNIFVEGMFTHFSCADERDKSYAKIQMKKYDEFIGKLENNNINIPIKHMCNSAGIMEFDNHRFEMVRSGIITYGLYPSDEVNKSALKLKSALEWKAHVINISEVSEGCGVSYGKTYVTKGNTRIATISVGYADGYMRGLSSKGKVLIHGQYAPIIGRICMDQMMLDITHLENVQIEDEVTLVGTDRENKITVEELAEMAGSFNYEFVCGIGKRVTRTYIL</sequence>
<dbReference type="RefSeq" id="WP_058294210.1">
    <property type="nucleotide sequence ID" value="NZ_CAMTCJ010000111.1"/>
</dbReference>